<feature type="compositionally biased region" description="Low complexity" evidence="1">
    <location>
        <begin position="35"/>
        <end position="50"/>
    </location>
</feature>
<dbReference type="EMBL" id="JACHFG010000001">
    <property type="protein sequence ID" value="MBB6042684.1"/>
    <property type="molecule type" value="Genomic_DNA"/>
</dbReference>
<dbReference type="Proteomes" id="UP000555838">
    <property type="component" value="Unassembled WGS sequence"/>
</dbReference>
<evidence type="ECO:0000313" key="2">
    <source>
        <dbReference type="EMBL" id="MBB6042684.1"/>
    </source>
</evidence>
<dbReference type="RefSeq" id="WP_183219665.1">
    <property type="nucleotide sequence ID" value="NZ_CP123998.1"/>
</dbReference>
<evidence type="ECO:0000313" key="3">
    <source>
        <dbReference type="Proteomes" id="UP000555838"/>
    </source>
</evidence>
<keyword evidence="3" id="KW-1185">Reference proteome</keyword>
<accession>A0ABR6PAA7</accession>
<gene>
    <name evidence="2" type="ORF">HNP68_000268</name>
</gene>
<comment type="caution">
    <text evidence="2">The sequence shown here is derived from an EMBL/GenBank/DDBJ whole genome shotgun (WGS) entry which is preliminary data.</text>
</comment>
<name>A0ABR6PAA7_9SPIR</name>
<proteinExistence type="predicted"/>
<organism evidence="2 3">
    <name type="scientific">Borreliella yangtzensis</name>
    <dbReference type="NCBI Taxonomy" id="683292"/>
    <lineage>
        <taxon>Bacteria</taxon>
        <taxon>Pseudomonadati</taxon>
        <taxon>Spirochaetota</taxon>
        <taxon>Spirochaetia</taxon>
        <taxon>Spirochaetales</taxon>
        <taxon>Borreliaceae</taxon>
        <taxon>Borreliella</taxon>
    </lineage>
</organism>
<protein>
    <submittedName>
        <fullName evidence="2">Uncharacterized protein</fullName>
    </submittedName>
</protein>
<feature type="region of interest" description="Disordered" evidence="1">
    <location>
        <begin position="32"/>
        <end position="51"/>
    </location>
</feature>
<reference evidence="2 3" key="1">
    <citation type="submission" date="2020-08" db="EMBL/GenBank/DDBJ databases">
        <title>Genomic Encyclopedia of Type Strains, Phase IV (KMG-IV): sequencing the most valuable type-strain genomes for metagenomic binning, comparative biology and taxonomic classification.</title>
        <authorList>
            <person name="Goeker M."/>
        </authorList>
    </citation>
    <scope>NUCLEOTIDE SEQUENCE [LARGE SCALE GENOMIC DNA]</scope>
    <source>
        <strain evidence="2 3">DSM 24625</strain>
    </source>
</reference>
<sequence>MKYTQSKFKGSNFQKFNKRFYGFKNKKRLNSENKSQNVVPVSNSNNGSTVLNTDKQNGFKGKFRRKNIKFKTRINFDVTCGICEKKINDLVFSMSLKVGNEDKPVHFDCVINKLMVENNLSSNEKLVYRGVGKFFVVDTSSRGEYLYFKIIKEIEFENLEEQPIWRKKILRDVNKGFRLW</sequence>
<evidence type="ECO:0000256" key="1">
    <source>
        <dbReference type="SAM" id="MobiDB-lite"/>
    </source>
</evidence>